<dbReference type="Gene3D" id="3.30.565.10">
    <property type="entry name" value="Histidine kinase-like ATPase, C-terminal domain"/>
    <property type="match status" value="1"/>
</dbReference>
<dbReference type="EC" id="2.7.13.3" evidence="2"/>
<dbReference type="PANTHER" id="PTHR42878">
    <property type="entry name" value="TWO-COMPONENT HISTIDINE KINASE"/>
    <property type="match status" value="1"/>
</dbReference>
<evidence type="ECO:0000256" key="4">
    <source>
        <dbReference type="ARBA" id="ARBA00022679"/>
    </source>
</evidence>
<dbReference type="GO" id="GO:0030295">
    <property type="term" value="F:protein kinase activator activity"/>
    <property type="evidence" value="ECO:0007669"/>
    <property type="project" value="TreeGrafter"/>
</dbReference>
<reference evidence="8" key="1">
    <citation type="submission" date="2017-02" db="EMBL/GenBank/DDBJ databases">
        <title>Comparative genomics and description of representatives of a novel lineage of planctomycetes thriving in anoxic sediments.</title>
        <authorList>
            <person name="Spring S."/>
            <person name="Bunk B."/>
            <person name="Sproer C."/>
        </authorList>
    </citation>
    <scope>NUCLEOTIDE SEQUENCE [LARGE SCALE GENOMIC DNA]</scope>
    <source>
        <strain evidence="8">ST-NAGAB-D1</strain>
    </source>
</reference>
<organism evidence="7 8">
    <name type="scientific">Anaerohalosphaera lusitana</name>
    <dbReference type="NCBI Taxonomy" id="1936003"/>
    <lineage>
        <taxon>Bacteria</taxon>
        <taxon>Pseudomonadati</taxon>
        <taxon>Planctomycetota</taxon>
        <taxon>Phycisphaerae</taxon>
        <taxon>Sedimentisphaerales</taxon>
        <taxon>Anaerohalosphaeraceae</taxon>
        <taxon>Anaerohalosphaera</taxon>
    </lineage>
</organism>
<dbReference type="STRING" id="1936003.STSP2_00139"/>
<name>A0A1U9NGE4_9BACT</name>
<keyword evidence="4 7" id="KW-0808">Transferase</keyword>
<protein>
    <recommendedName>
        <fullName evidence="2">histidine kinase</fullName>
        <ecNumber evidence="2">2.7.13.3</ecNumber>
    </recommendedName>
</protein>
<dbReference type="PANTHER" id="PTHR42878:SF15">
    <property type="entry name" value="BACTERIOPHYTOCHROME"/>
    <property type="match status" value="1"/>
</dbReference>
<dbReference type="InterPro" id="IPR036890">
    <property type="entry name" value="HATPase_C_sf"/>
</dbReference>
<dbReference type="InterPro" id="IPR005467">
    <property type="entry name" value="His_kinase_dom"/>
</dbReference>
<dbReference type="EMBL" id="CP019791">
    <property type="protein sequence ID" value="AQT67001.1"/>
    <property type="molecule type" value="Genomic_DNA"/>
</dbReference>
<sequence>MHDKAAAQQVNRLISDEVGQEVSFITASVKKLDSLQRGLLALSRLGRVELDKDLIDMDELVKKIFTLQEEQVLAAKAEIDIDHLPNCCGDQQLISEVFSALLDNALKYLDPQRKGLIRISGHARDGMCRYSVRDNGIGISPEHQKKIFEVFHRLTPNGDTMGRGLGLTLARRIVLRHKGHIWVQSQEGQGSTFWVELPAADTQNKTAH</sequence>
<accession>A0A1U9NGE4</accession>
<comment type="catalytic activity">
    <reaction evidence="1">
        <text>ATP + protein L-histidine = ADP + protein N-phospho-L-histidine.</text>
        <dbReference type="EC" id="2.7.13.3"/>
    </reaction>
</comment>
<dbReference type="AlphaFoldDB" id="A0A1U9NGE4"/>
<dbReference type="GO" id="GO:0004673">
    <property type="term" value="F:protein histidine kinase activity"/>
    <property type="evidence" value="ECO:0007669"/>
    <property type="project" value="UniProtKB-EC"/>
</dbReference>
<gene>
    <name evidence="7" type="primary">cph1_1</name>
    <name evidence="7" type="ORF">STSP2_00139</name>
</gene>
<dbReference type="PROSITE" id="PS50109">
    <property type="entry name" value="HIS_KIN"/>
    <property type="match status" value="1"/>
</dbReference>
<evidence type="ECO:0000256" key="3">
    <source>
        <dbReference type="ARBA" id="ARBA00022553"/>
    </source>
</evidence>
<feature type="domain" description="Histidine kinase" evidence="6">
    <location>
        <begin position="25"/>
        <end position="201"/>
    </location>
</feature>
<evidence type="ECO:0000259" key="6">
    <source>
        <dbReference type="PROSITE" id="PS50109"/>
    </source>
</evidence>
<evidence type="ECO:0000313" key="8">
    <source>
        <dbReference type="Proteomes" id="UP000189674"/>
    </source>
</evidence>
<evidence type="ECO:0000256" key="5">
    <source>
        <dbReference type="ARBA" id="ARBA00022777"/>
    </source>
</evidence>
<proteinExistence type="predicted"/>
<dbReference type="GO" id="GO:0007234">
    <property type="term" value="P:osmosensory signaling via phosphorelay pathway"/>
    <property type="evidence" value="ECO:0007669"/>
    <property type="project" value="TreeGrafter"/>
</dbReference>
<dbReference type="InterPro" id="IPR050351">
    <property type="entry name" value="BphY/WalK/GraS-like"/>
</dbReference>
<dbReference type="InterPro" id="IPR004358">
    <property type="entry name" value="Sig_transdc_His_kin-like_C"/>
</dbReference>
<keyword evidence="3" id="KW-0597">Phosphoprotein</keyword>
<evidence type="ECO:0000256" key="2">
    <source>
        <dbReference type="ARBA" id="ARBA00012438"/>
    </source>
</evidence>
<keyword evidence="8" id="KW-1185">Reference proteome</keyword>
<evidence type="ECO:0000313" key="7">
    <source>
        <dbReference type="EMBL" id="AQT67001.1"/>
    </source>
</evidence>
<dbReference type="OrthoDB" id="9808408at2"/>
<dbReference type="PRINTS" id="PR00344">
    <property type="entry name" value="BCTRLSENSOR"/>
</dbReference>
<dbReference type="KEGG" id="alus:STSP2_00139"/>
<dbReference type="SMART" id="SM00387">
    <property type="entry name" value="HATPase_c"/>
    <property type="match status" value="1"/>
</dbReference>
<dbReference type="Proteomes" id="UP000189674">
    <property type="component" value="Chromosome"/>
</dbReference>
<keyword evidence="5" id="KW-0418">Kinase</keyword>
<dbReference type="Pfam" id="PF02518">
    <property type="entry name" value="HATPase_c"/>
    <property type="match status" value="1"/>
</dbReference>
<dbReference type="SUPFAM" id="SSF55874">
    <property type="entry name" value="ATPase domain of HSP90 chaperone/DNA topoisomerase II/histidine kinase"/>
    <property type="match status" value="1"/>
</dbReference>
<dbReference type="GO" id="GO:0000156">
    <property type="term" value="F:phosphorelay response regulator activity"/>
    <property type="evidence" value="ECO:0007669"/>
    <property type="project" value="TreeGrafter"/>
</dbReference>
<dbReference type="FunFam" id="3.30.565.10:FF:000006">
    <property type="entry name" value="Sensor histidine kinase WalK"/>
    <property type="match status" value="1"/>
</dbReference>
<dbReference type="RefSeq" id="WP_146658896.1">
    <property type="nucleotide sequence ID" value="NZ_CP019791.1"/>
</dbReference>
<dbReference type="InterPro" id="IPR003594">
    <property type="entry name" value="HATPase_dom"/>
</dbReference>
<evidence type="ECO:0000256" key="1">
    <source>
        <dbReference type="ARBA" id="ARBA00000085"/>
    </source>
</evidence>